<gene>
    <name evidence="1" type="ORF">GCM10012285_36780</name>
</gene>
<evidence type="ECO:0000313" key="2">
    <source>
        <dbReference type="Proteomes" id="UP000600080"/>
    </source>
</evidence>
<dbReference type="Proteomes" id="UP000600080">
    <property type="component" value="Unassembled WGS sequence"/>
</dbReference>
<reference evidence="2" key="1">
    <citation type="journal article" date="2019" name="Int. J. Syst. Evol. Microbiol.">
        <title>The Global Catalogue of Microorganisms (GCM) 10K type strain sequencing project: providing services to taxonomists for standard genome sequencing and annotation.</title>
        <authorList>
            <consortium name="The Broad Institute Genomics Platform"/>
            <consortium name="The Broad Institute Genome Sequencing Center for Infectious Disease"/>
            <person name="Wu L."/>
            <person name="Ma J."/>
        </authorList>
    </citation>
    <scope>NUCLEOTIDE SEQUENCE [LARGE SCALE GENOMIC DNA]</scope>
    <source>
        <strain evidence="2">CGMCC 4.7323</strain>
    </source>
</reference>
<sequence length="98" mass="10043">MAVEELGGAEDGTEQDCEIVQAHRLGAEGAVRAPAIEGLLQRCGQARVRYTGQQDAVGLGVLGEQRRSPVAGEVLTQLGGSGLEGDIAGGVVEEGCLR</sequence>
<organism evidence="1 2">
    <name type="scientific">Streptomyces kronopolitis</name>
    <dbReference type="NCBI Taxonomy" id="1612435"/>
    <lineage>
        <taxon>Bacteria</taxon>
        <taxon>Bacillati</taxon>
        <taxon>Actinomycetota</taxon>
        <taxon>Actinomycetes</taxon>
        <taxon>Kitasatosporales</taxon>
        <taxon>Streptomycetaceae</taxon>
        <taxon>Streptomyces</taxon>
    </lineage>
</organism>
<accession>A0ABQ2JMX5</accession>
<keyword evidence="2" id="KW-1185">Reference proteome</keyword>
<evidence type="ECO:0000313" key="1">
    <source>
        <dbReference type="EMBL" id="GGN49070.1"/>
    </source>
</evidence>
<dbReference type="EMBL" id="BMND01000015">
    <property type="protein sequence ID" value="GGN49070.1"/>
    <property type="molecule type" value="Genomic_DNA"/>
</dbReference>
<protein>
    <submittedName>
        <fullName evidence="1">Uncharacterized protein</fullName>
    </submittedName>
</protein>
<comment type="caution">
    <text evidence="1">The sequence shown here is derived from an EMBL/GenBank/DDBJ whole genome shotgun (WGS) entry which is preliminary data.</text>
</comment>
<proteinExistence type="predicted"/>
<name>A0ABQ2JMX5_9ACTN</name>